<evidence type="ECO:0000256" key="2">
    <source>
        <dbReference type="PROSITE-ProRule" id="PRU00221"/>
    </source>
</evidence>
<dbReference type="InterPro" id="IPR036388">
    <property type="entry name" value="WH-like_DNA-bd_sf"/>
</dbReference>
<reference evidence="7" key="1">
    <citation type="submission" date="2013-05" db="EMBL/GenBank/DDBJ databases">
        <authorList>
            <person name="Yim A.K.Y."/>
            <person name="Chan T.F."/>
            <person name="Ji K.M."/>
            <person name="Liu X.Y."/>
            <person name="Zhou J.W."/>
            <person name="Li R.Q."/>
            <person name="Yang K.Y."/>
            <person name="Li J."/>
            <person name="Li M."/>
            <person name="Law P.T.W."/>
            <person name="Wu Y.L."/>
            <person name="Cai Z.L."/>
            <person name="Qin H."/>
            <person name="Bao Y."/>
            <person name="Leung R.K.K."/>
            <person name="Ng P.K.S."/>
            <person name="Zou J."/>
            <person name="Zhong X.J."/>
            <person name="Ran P.X."/>
            <person name="Zhong N.S."/>
            <person name="Liu Z.G."/>
            <person name="Tsui S.K.W."/>
        </authorList>
    </citation>
    <scope>NUCLEOTIDE SEQUENCE</scope>
    <source>
        <strain evidence="7">Derf</strain>
        <tissue evidence="7">Whole organism</tissue>
    </source>
</reference>
<feature type="region of interest" description="Disordered" evidence="3">
    <location>
        <begin position="1467"/>
        <end position="1490"/>
    </location>
</feature>
<evidence type="ECO:0000313" key="6">
    <source>
        <dbReference type="EMBL" id="KAH7644891.1"/>
    </source>
</evidence>
<evidence type="ECO:0000313" key="7">
    <source>
        <dbReference type="EMBL" id="KAH9520581.1"/>
    </source>
</evidence>
<dbReference type="SMART" id="SM00320">
    <property type="entry name" value="WD40"/>
    <property type="match status" value="7"/>
</dbReference>
<keyword evidence="8" id="KW-1185">Reference proteome</keyword>
<accession>A0A922I4N1</accession>
<dbReference type="InterPro" id="IPR001680">
    <property type="entry name" value="WD40_rpt"/>
</dbReference>
<protein>
    <submittedName>
        <fullName evidence="7">WD repeat domain</fullName>
    </submittedName>
    <submittedName>
        <fullName evidence="6">Wd repeat-containing 18-like protein</fullName>
    </submittedName>
</protein>
<keyword evidence="1" id="KW-0677">Repeat</keyword>
<dbReference type="SUPFAM" id="SSF50952">
    <property type="entry name" value="Soluble quinoprotein glucose dehydrogenase"/>
    <property type="match status" value="1"/>
</dbReference>
<dbReference type="Pfam" id="PF00400">
    <property type="entry name" value="WD40"/>
    <property type="match status" value="1"/>
</dbReference>
<dbReference type="PANTHER" id="PTHR22845">
    <property type="entry name" value="APOPTOTIC PROTEASE-ACTIVATING FACTOR 1"/>
    <property type="match status" value="1"/>
</dbReference>
<evidence type="ECO:0000313" key="8">
    <source>
        <dbReference type="Proteomes" id="UP000790347"/>
    </source>
</evidence>
<dbReference type="Gene3D" id="1.25.40.370">
    <property type="match status" value="1"/>
</dbReference>
<feature type="domain" description="APAF-1 helical" evidence="5">
    <location>
        <begin position="572"/>
        <end position="699"/>
    </location>
</feature>
<evidence type="ECO:0000256" key="3">
    <source>
        <dbReference type="SAM" id="MobiDB-lite"/>
    </source>
</evidence>
<dbReference type="InterPro" id="IPR041452">
    <property type="entry name" value="APAF1_C"/>
</dbReference>
<dbReference type="InterPro" id="IPR011041">
    <property type="entry name" value="Quinoprot_gluc/sorb_DH_b-prop"/>
</dbReference>
<dbReference type="InterPro" id="IPR036322">
    <property type="entry name" value="WD40_repeat_dom_sf"/>
</dbReference>
<feature type="compositionally biased region" description="Acidic residues" evidence="3">
    <location>
        <begin position="1474"/>
        <end position="1483"/>
    </location>
</feature>
<dbReference type="GO" id="GO:0006915">
    <property type="term" value="P:apoptotic process"/>
    <property type="evidence" value="ECO:0007669"/>
    <property type="project" value="UniProtKB-KW"/>
</dbReference>
<gene>
    <name evidence="7" type="primary">APAF1</name>
    <name evidence="7" type="ORF">DERF_004283</name>
    <name evidence="6" type="ORF">HUG17_0429</name>
</gene>
<dbReference type="PROSITE" id="PS50294">
    <property type="entry name" value="WD_REPEATS_REGION"/>
    <property type="match status" value="1"/>
</dbReference>
<dbReference type="GO" id="GO:0043531">
    <property type="term" value="F:ADP binding"/>
    <property type="evidence" value="ECO:0007669"/>
    <property type="project" value="InterPro"/>
</dbReference>
<dbReference type="InterPro" id="IPR015943">
    <property type="entry name" value="WD40/YVTN_repeat-like_dom_sf"/>
</dbReference>
<dbReference type="Proteomes" id="UP000828236">
    <property type="component" value="Unassembled WGS sequence"/>
</dbReference>
<feature type="compositionally biased region" description="Low complexity" evidence="3">
    <location>
        <begin position="25"/>
        <end position="35"/>
    </location>
</feature>
<dbReference type="Pfam" id="PF01637">
    <property type="entry name" value="ATPase_2"/>
    <property type="match status" value="1"/>
</dbReference>
<dbReference type="Gene3D" id="3.40.50.300">
    <property type="entry name" value="P-loop containing nucleotide triphosphate hydrolases"/>
    <property type="match status" value="1"/>
</dbReference>
<dbReference type="SUPFAM" id="SSF52540">
    <property type="entry name" value="P-loop containing nucleoside triphosphate hydrolases"/>
    <property type="match status" value="1"/>
</dbReference>
<feature type="repeat" description="WD" evidence="2">
    <location>
        <begin position="767"/>
        <end position="800"/>
    </location>
</feature>
<organism evidence="7 8">
    <name type="scientific">Dermatophagoides farinae</name>
    <name type="common">American house dust mite</name>
    <dbReference type="NCBI Taxonomy" id="6954"/>
    <lineage>
        <taxon>Eukaryota</taxon>
        <taxon>Metazoa</taxon>
        <taxon>Ecdysozoa</taxon>
        <taxon>Arthropoda</taxon>
        <taxon>Chelicerata</taxon>
        <taxon>Arachnida</taxon>
        <taxon>Acari</taxon>
        <taxon>Acariformes</taxon>
        <taxon>Sarcoptiformes</taxon>
        <taxon>Astigmata</taxon>
        <taxon>Psoroptidia</taxon>
        <taxon>Analgoidea</taxon>
        <taxon>Pyroglyphidae</taxon>
        <taxon>Dermatophagoidinae</taxon>
        <taxon>Dermatophagoides</taxon>
    </lineage>
</organism>
<reference evidence="6" key="2">
    <citation type="submission" date="2020-06" db="EMBL/GenBank/DDBJ databases">
        <authorList>
            <person name="Ji K."/>
            <person name="Li J."/>
        </authorList>
    </citation>
    <scope>NUCLEOTIDE SEQUENCE</scope>
    <source>
        <strain evidence="6">JKM2019</strain>
        <tissue evidence="6">Whole body</tissue>
    </source>
</reference>
<evidence type="ECO:0000259" key="4">
    <source>
        <dbReference type="Pfam" id="PF01637"/>
    </source>
</evidence>
<dbReference type="EMBL" id="ASGP02000002">
    <property type="protein sequence ID" value="KAH9520581.1"/>
    <property type="molecule type" value="Genomic_DNA"/>
</dbReference>
<dbReference type="SUPFAM" id="SSF50978">
    <property type="entry name" value="WD40 repeat-like"/>
    <property type="match status" value="2"/>
</dbReference>
<feature type="region of interest" description="Disordered" evidence="3">
    <location>
        <begin position="1"/>
        <end position="35"/>
    </location>
</feature>
<dbReference type="Gene3D" id="2.130.10.10">
    <property type="entry name" value="YVTN repeat-like/Quinoprotein amine dehydrogenase"/>
    <property type="match status" value="3"/>
</dbReference>
<dbReference type="Pfam" id="PF17908">
    <property type="entry name" value="APAF1_C"/>
    <property type="match status" value="1"/>
</dbReference>
<dbReference type="PROSITE" id="PS50082">
    <property type="entry name" value="WD_REPEATS_2"/>
    <property type="match status" value="1"/>
</dbReference>
<feature type="domain" description="ATPase" evidence="4">
    <location>
        <begin position="209"/>
        <end position="339"/>
    </location>
</feature>
<sequence length="1536" mass="178779">MPDHPPVDNDEDDDLDPSTLCPIENGKNGNHHNQQNGIYHEQQNQNSSTSSLPLKTENLFDSIDLILIEKFWNEQRKQFIKQIFPDFFIPTLVKFDIFSDYDQIDYSIIRASRDLDNCSDRLSGYEELNEWIFDKLLFKIRCNSRVLSIIIEALRFDDWYISLADEWQTQLKRKSEQVNNQKSPESIDNKNKVKNLLINFPEPISYKIDRKTEQRKIESHLKEMFENGKGWLVIYGRKGSGKTVLAESSICRSDHSHFTDGIYWINVGNLTITKNKNIDSEEILRQELYTRLELLFQSIGYFHEKNQTKPEKLENIELELNLHFRKHPKSLLVLDDVQSHEIFKYFRFDIPIVITTFDKGIIPKELPNVRFISTQDEHGNVLSHSECNELLIKCINNDKFKFQYLLDSSNHLTKLFDAFDGLPYCIPLIANYMIPFIHDYSYKDSQKMNELEKHWQELHKTLTEEDSFLAGSFYLLDLTIEAMKIEKLVDCFYDFGIFPEPVSFDALKIIWGTNKFITANYLEQLFQKSLIKKHTINQARTDITNQLFTVHDLTASYLMKKLKEKKQLEIRHGKLIDSYFKDCRQSSTNLDYDFSRLPEDKYIYRCLSYHIYSSGRYDLFEKIFLDLNFLQKKIRSVGQSHVLSDFHNYGHFISERKKLCDFQKFIASNTDICDPKVDLLQVALCQSNDSIVYNEARRMIHSNSNFYFDWCNKENFVLENQHKKMNFKCFPDTNNAALSPDCHSIVTVNDCQLNLWNSKTGENICSEKNHNQTINHCTFSPDGHYILTTSDDGTAIVWRMTGSLSNRLSHNQNLVSDNNNHFEGRRRHNSGRDIHLISYKTIEPNISKYKSDSIGDHSTSIALKCGHISANNRYLLLGTSTGFVYIFSIDGRQLYSSPNPDDLLSGVSCCSFSSDNHYFLFLIEKMVYVYSMNIGLNNSDYSIKPSLVTKLEHNQVAHNAVFNLRHKSKKISVFTSSDKNIFQWDIKLPMFSKFRKKKKTERTEKDVSFLYALPGKASGYISICAVSSDGKRIAGFETTRNEIYLWNRKISQTIHCFHTLSSIVTLCFSMKEQCLFALNSRNEITLWDVEQGIPITSVVELKDDFAAIFNHDESILSVLTIDKKGFLRLFHDKISEEDKEFKEKLKQMLHSVENDNDNNDFHLPQPATNILCCDISKRNRSIFGTNCGRIFYYDHHQGQLLSSRHDSEEILECRFLPETNNDNTIRLVAMSKKSSNLYRIDNEIGQMINYYTYNNQKILSENYSFESIHFISSKLMIFLTTDSDFIIFDLDSLEELYCLKFRSKITDIDSCLLDGDYLIAITFAEHRLLLLHLTDSSLDPRSSVTLKNEIPRCCRICTRFIVYGSDNGNIYLFDSQQFQPLEESPLDMNIDPKWKVQHSQDSWIKHLAITPDQQFIISAADSIKLWLSIDGTLLQTFITHGEVSRLFVHHANNSNMTNSGFFSPQSHNGYNFDDHDDDDDDNSNEFQLSDNDNDICRETFTPLYKESSLDITIVAITDTKSLYILQNYRLNNCDNI</sequence>
<name>A0A922I4N1_DERFA</name>
<dbReference type="Proteomes" id="UP000790347">
    <property type="component" value="Unassembled WGS sequence"/>
</dbReference>
<keyword evidence="2" id="KW-0853">WD repeat</keyword>
<reference evidence="7" key="4">
    <citation type="journal article" date="2022" name="Res Sq">
        <title>Comparative Genomics Reveals Insights into the Divergent Evolution of Astigmatic Mites and Household Pest Adaptations.</title>
        <authorList>
            <person name="Xiong Q."/>
            <person name="Wan A.T.-Y."/>
            <person name="Liu X.-Y."/>
            <person name="Fung C.S.-H."/>
            <person name="Xiao X."/>
            <person name="Malainual N."/>
            <person name="Hou J."/>
            <person name="Wang L."/>
            <person name="Wang M."/>
            <person name="Yang K."/>
            <person name="Cui Y."/>
            <person name="Leung E."/>
            <person name="Nong W."/>
            <person name="Shin S.-K."/>
            <person name="Au S."/>
            <person name="Jeong K.Y."/>
            <person name="Chew F.T."/>
            <person name="Hui J."/>
            <person name="Leung T.F."/>
            <person name="Tungtrongchitr A."/>
            <person name="Zhong N."/>
            <person name="Liu Z."/>
            <person name="Tsui S."/>
        </authorList>
    </citation>
    <scope>NUCLEOTIDE SEQUENCE</scope>
    <source>
        <strain evidence="7">Derf</strain>
        <tissue evidence="7">Whole organism</tissue>
    </source>
</reference>
<dbReference type="Gene3D" id="1.10.10.10">
    <property type="entry name" value="Winged helix-like DNA-binding domain superfamily/Winged helix DNA-binding domain"/>
    <property type="match status" value="1"/>
</dbReference>
<dbReference type="GO" id="GO:0005829">
    <property type="term" value="C:cytosol"/>
    <property type="evidence" value="ECO:0007669"/>
    <property type="project" value="UniProtKB-ARBA"/>
</dbReference>
<evidence type="ECO:0000256" key="1">
    <source>
        <dbReference type="ARBA" id="ARBA00022737"/>
    </source>
</evidence>
<dbReference type="InterPro" id="IPR011579">
    <property type="entry name" value="ATPase_dom"/>
</dbReference>
<dbReference type="EMBL" id="SDOV01000001">
    <property type="protein sequence ID" value="KAH7644891.1"/>
    <property type="molecule type" value="Genomic_DNA"/>
</dbReference>
<comment type="caution">
    <text evidence="7">The sequence shown here is derived from an EMBL/GenBank/DDBJ whole genome shotgun (WGS) entry which is preliminary data.</text>
</comment>
<dbReference type="PANTHER" id="PTHR22845:SF5">
    <property type="entry name" value="APOPTOTIC PROTEASE-ACTIVATING FACTOR 1"/>
    <property type="match status" value="1"/>
</dbReference>
<reference evidence="6" key="3">
    <citation type="journal article" date="2021" name="World Allergy Organ. J.">
        <title>Chromosome-level assembly of Dermatophagoides farinae genome and transcriptome reveals two novel allergens Der f 37 and Der f 39.</title>
        <authorList>
            <person name="Chen J."/>
            <person name="Cai Z."/>
            <person name="Fan D."/>
            <person name="Hu J."/>
            <person name="Hou Y."/>
            <person name="He Y."/>
            <person name="Zhang Z."/>
            <person name="Zhao Z."/>
            <person name="Gao P."/>
            <person name="Hu W."/>
            <person name="Sun J."/>
            <person name="Li J."/>
            <person name="Ji K."/>
        </authorList>
    </citation>
    <scope>NUCLEOTIDE SEQUENCE</scope>
    <source>
        <strain evidence="6">JKM2019</strain>
    </source>
</reference>
<proteinExistence type="predicted"/>
<dbReference type="InterPro" id="IPR027417">
    <property type="entry name" value="P-loop_NTPase"/>
</dbReference>
<evidence type="ECO:0000259" key="5">
    <source>
        <dbReference type="Pfam" id="PF17908"/>
    </source>
</evidence>